<evidence type="ECO:0000256" key="6">
    <source>
        <dbReference type="ARBA" id="ARBA00022801"/>
    </source>
</evidence>
<feature type="compositionally biased region" description="Pro residues" evidence="9">
    <location>
        <begin position="603"/>
        <end position="616"/>
    </location>
</feature>
<gene>
    <name evidence="11" type="primary">DCP2_2</name>
    <name evidence="11" type="ORF">OC842_006606</name>
</gene>
<evidence type="ECO:0000256" key="9">
    <source>
        <dbReference type="SAM" id="MobiDB-lite"/>
    </source>
</evidence>
<comment type="caution">
    <text evidence="11">The sequence shown here is derived from an EMBL/GenBank/DDBJ whole genome shotgun (WGS) entry which is preliminary data.</text>
</comment>
<dbReference type="GO" id="GO:0030145">
    <property type="term" value="F:manganese ion binding"/>
    <property type="evidence" value="ECO:0007669"/>
    <property type="project" value="InterPro"/>
</dbReference>
<dbReference type="PROSITE" id="PS51462">
    <property type="entry name" value="NUDIX"/>
    <property type="match status" value="1"/>
</dbReference>
<evidence type="ECO:0000256" key="8">
    <source>
        <dbReference type="ARBA" id="ARBA00023211"/>
    </source>
</evidence>
<dbReference type="Proteomes" id="UP001176521">
    <property type="component" value="Unassembled WGS sequence"/>
</dbReference>
<dbReference type="AlphaFoldDB" id="A0AAN6G7W6"/>
<keyword evidence="4" id="KW-0963">Cytoplasm</keyword>
<evidence type="ECO:0000259" key="10">
    <source>
        <dbReference type="PROSITE" id="PS51462"/>
    </source>
</evidence>
<evidence type="ECO:0000313" key="11">
    <source>
        <dbReference type="EMBL" id="KAK0521968.1"/>
    </source>
</evidence>
<keyword evidence="7" id="KW-0694">RNA-binding</keyword>
<evidence type="ECO:0000256" key="5">
    <source>
        <dbReference type="ARBA" id="ARBA00022723"/>
    </source>
</evidence>
<dbReference type="SUPFAM" id="SSF140586">
    <property type="entry name" value="Dcp2 domain-like"/>
    <property type="match status" value="1"/>
</dbReference>
<protein>
    <submittedName>
        <fullName evidence="11">mRNA-decapping enzyme subunit 2</fullName>
        <ecNumber evidence="11">3.6.1.62</ecNumber>
    </submittedName>
</protein>
<dbReference type="GO" id="GO:0000932">
    <property type="term" value="C:P-body"/>
    <property type="evidence" value="ECO:0007669"/>
    <property type="project" value="TreeGrafter"/>
</dbReference>
<evidence type="ECO:0000256" key="1">
    <source>
        <dbReference type="ARBA" id="ARBA00001936"/>
    </source>
</evidence>
<dbReference type="GO" id="GO:0000184">
    <property type="term" value="P:nuclear-transcribed mRNA catabolic process, nonsense-mediated decay"/>
    <property type="evidence" value="ECO:0007669"/>
    <property type="project" value="InterPro"/>
</dbReference>
<dbReference type="Pfam" id="PF05026">
    <property type="entry name" value="DCP2"/>
    <property type="match status" value="1"/>
</dbReference>
<dbReference type="PANTHER" id="PTHR23114">
    <property type="entry name" value="M7GPPPN-MRNA HYDROLASE"/>
    <property type="match status" value="1"/>
</dbReference>
<feature type="compositionally biased region" description="Low complexity" evidence="9">
    <location>
        <begin position="755"/>
        <end position="766"/>
    </location>
</feature>
<feature type="region of interest" description="Disordered" evidence="9">
    <location>
        <begin position="541"/>
        <end position="773"/>
    </location>
</feature>
<reference evidence="11" key="1">
    <citation type="journal article" date="2023" name="PhytoFront">
        <title>Draft Genome Resources of Seven Strains of Tilletia horrida, Causal Agent of Kernel Smut of Rice.</title>
        <authorList>
            <person name="Khanal S."/>
            <person name="Antony Babu S."/>
            <person name="Zhou X.G."/>
        </authorList>
    </citation>
    <scope>NUCLEOTIDE SEQUENCE</scope>
    <source>
        <strain evidence="11">TX3</strain>
    </source>
</reference>
<dbReference type="FunFam" id="3.90.79.10:FF:000003">
    <property type="entry name" value="M7GpppN-mRNA hydrolase isoform 2"/>
    <property type="match status" value="1"/>
</dbReference>
<feature type="domain" description="Nudix hydrolase" evidence="10">
    <location>
        <begin position="130"/>
        <end position="277"/>
    </location>
</feature>
<dbReference type="SMART" id="SM01125">
    <property type="entry name" value="DCP2"/>
    <property type="match status" value="1"/>
</dbReference>
<evidence type="ECO:0000313" key="12">
    <source>
        <dbReference type="Proteomes" id="UP001176521"/>
    </source>
</evidence>
<dbReference type="InterPro" id="IPR007722">
    <property type="entry name" value="DCP2_BoxA"/>
</dbReference>
<dbReference type="InterPro" id="IPR044099">
    <property type="entry name" value="Dcp2_NUDIX"/>
</dbReference>
<feature type="compositionally biased region" description="Pro residues" evidence="9">
    <location>
        <begin position="563"/>
        <end position="594"/>
    </location>
</feature>
<evidence type="ECO:0000256" key="2">
    <source>
        <dbReference type="ARBA" id="ARBA00004496"/>
    </source>
</evidence>
<dbReference type="Gene3D" id="1.10.10.1050">
    <property type="entry name" value="Dcp2, box A domain"/>
    <property type="match status" value="1"/>
</dbReference>
<dbReference type="InterPro" id="IPR000086">
    <property type="entry name" value="NUDIX_hydrolase_dom"/>
</dbReference>
<dbReference type="Pfam" id="PF00293">
    <property type="entry name" value="NUDIX"/>
    <property type="match status" value="1"/>
</dbReference>
<comment type="subcellular location">
    <subcellularLocation>
        <location evidence="2">Cytoplasm</location>
    </subcellularLocation>
</comment>
<dbReference type="InterPro" id="IPR015797">
    <property type="entry name" value="NUDIX_hydrolase-like_dom_sf"/>
</dbReference>
<keyword evidence="6 11" id="KW-0378">Hydrolase</keyword>
<proteinExistence type="inferred from homology"/>
<dbReference type="CDD" id="cd03672">
    <property type="entry name" value="NUDIX_Dcp2p_Nudt20"/>
    <property type="match status" value="1"/>
</dbReference>
<dbReference type="InterPro" id="IPR020084">
    <property type="entry name" value="NUDIX_hydrolase_CS"/>
</dbReference>
<comment type="cofactor">
    <cofactor evidence="1">
        <name>Mn(2+)</name>
        <dbReference type="ChEBI" id="CHEBI:29035"/>
    </cofactor>
</comment>
<sequence length="773" mass="80463">MGGAPGPPSIPPSLLLDPHLPPYSTLSFAAHLQDLACRFIVNLPADELSSIERICFQVEQAHWFYEDFLRPLNPTLPSFNLRKFSTHLLSTSAQIVPFIKQYVTSSSGGSAGELEMNLEKAFDDFLKYKTRVPVCGVIILDEKWEKVGIQAPGAYTALLCLLVKGWKSSSAWGFPKGKINQSESTRDCAVREVYEETGFDCNDILPSDSTDFLELTMREQKIRLYIVPGVSEDTHFETLTRKEISKIAWFRLRDLPAWKHNSGEATGNGKFYSVAPFAARLKTWISQNRKTHARRPKVKQGTIDMAEAAQAVEADQDEAEAVQAEQTRQLLDRLFAPVPSAVEGTSDPANADGKAELPTGSALLDHLFGRASSDSAPSATSDAGPVALPVDVKASEQALLNVLFGEQKGSQPSAPARAQSPAAVPNGGQALLDMLLAPRRPSAASPPLPSPSTAGPASSAHALLNSLFAAAASGPARFPPYPPAPFQPMMANPHHFPFGLHPPPPPPHFMGGMVSAPPPPPPPIPALAPFPGSAPPPAPGASIPLSFFLGGPSASGNRGPASGGPPHPPLPPPLPASGPAHAPRPIPPPPPPPSVRTATIPHIPVPLPPAPLPPSPASSRPGPAGTAQTSLLLNILKPQAQSPKPAPSFATSQPSPPASHANGPGPTPHQANLLSTLLGGAALPPPLRSPLSPPVPAAPTPAVAPSASTASSVPRSAHQASLLNALLGKPTAPEAAPQPSTPAAAPDVTSLPNGSSSSSTTHSSNSLKALLGL</sequence>
<organism evidence="11 12">
    <name type="scientific">Tilletia horrida</name>
    <dbReference type="NCBI Taxonomy" id="155126"/>
    <lineage>
        <taxon>Eukaryota</taxon>
        <taxon>Fungi</taxon>
        <taxon>Dikarya</taxon>
        <taxon>Basidiomycota</taxon>
        <taxon>Ustilaginomycotina</taxon>
        <taxon>Exobasidiomycetes</taxon>
        <taxon>Tilletiales</taxon>
        <taxon>Tilletiaceae</taxon>
        <taxon>Tilletia</taxon>
    </lineage>
</organism>
<dbReference type="GO" id="GO:0140933">
    <property type="term" value="F:5'-(N(7)-methylguanosine 5'-triphospho)-[mRNA] hydrolase activity"/>
    <property type="evidence" value="ECO:0007669"/>
    <property type="project" value="UniProtKB-EC"/>
</dbReference>
<dbReference type="EC" id="3.6.1.62" evidence="11"/>
<feature type="compositionally biased region" description="Low complexity" evidence="9">
    <location>
        <begin position="730"/>
        <end position="746"/>
    </location>
</feature>
<dbReference type="EMBL" id="JAPDMQ010000624">
    <property type="protein sequence ID" value="KAK0521968.1"/>
    <property type="molecule type" value="Genomic_DNA"/>
</dbReference>
<feature type="compositionally biased region" description="Pro residues" evidence="9">
    <location>
        <begin position="683"/>
        <end position="699"/>
    </location>
</feature>
<dbReference type="GO" id="GO:0000290">
    <property type="term" value="P:deadenylation-dependent decapping of nuclear-transcribed mRNA"/>
    <property type="evidence" value="ECO:0007669"/>
    <property type="project" value="InterPro"/>
</dbReference>
<feature type="compositionally biased region" description="Low complexity" evidence="9">
    <location>
        <begin position="700"/>
        <end position="717"/>
    </location>
</feature>
<keyword evidence="12" id="KW-1185">Reference proteome</keyword>
<dbReference type="GO" id="GO:0003723">
    <property type="term" value="F:RNA binding"/>
    <property type="evidence" value="ECO:0007669"/>
    <property type="project" value="UniProtKB-KW"/>
</dbReference>
<evidence type="ECO:0000256" key="3">
    <source>
        <dbReference type="ARBA" id="ARBA00005279"/>
    </source>
</evidence>
<comment type="similarity">
    <text evidence="3">Belongs to the Nudix hydrolase family. DCP2 subfamily.</text>
</comment>
<feature type="compositionally biased region" description="Low complexity" evidence="9">
    <location>
        <begin position="617"/>
        <end position="627"/>
    </location>
</feature>
<feature type="compositionally biased region" description="Low complexity" evidence="9">
    <location>
        <begin position="673"/>
        <end position="682"/>
    </location>
</feature>
<keyword evidence="5" id="KW-0479">Metal-binding</keyword>
<dbReference type="PROSITE" id="PS00893">
    <property type="entry name" value="NUDIX_BOX"/>
    <property type="match status" value="1"/>
</dbReference>
<accession>A0AAN6G7W6</accession>
<dbReference type="InterPro" id="IPR036189">
    <property type="entry name" value="DCP2_BoxA_sf"/>
</dbReference>
<dbReference type="PANTHER" id="PTHR23114:SF17">
    <property type="entry name" value="M7GPPPN-MRNA HYDROLASE"/>
    <property type="match status" value="1"/>
</dbReference>
<dbReference type="Gene3D" id="3.90.79.10">
    <property type="entry name" value="Nucleoside Triphosphate Pyrophosphohydrolase"/>
    <property type="match status" value="1"/>
</dbReference>
<evidence type="ECO:0000256" key="4">
    <source>
        <dbReference type="ARBA" id="ARBA00022490"/>
    </source>
</evidence>
<keyword evidence="8" id="KW-0464">Manganese</keyword>
<dbReference type="SUPFAM" id="SSF55811">
    <property type="entry name" value="Nudix"/>
    <property type="match status" value="1"/>
</dbReference>
<evidence type="ECO:0000256" key="7">
    <source>
        <dbReference type="ARBA" id="ARBA00022884"/>
    </source>
</evidence>
<name>A0AAN6G7W6_9BASI</name>